<dbReference type="PANTHER" id="PTHR22803">
    <property type="entry name" value="MANNOSE, PHOSPHOLIPASE, LECTIN RECEPTOR RELATED"/>
    <property type="match status" value="1"/>
</dbReference>
<accession>A0A423UBF1</accession>
<gene>
    <name evidence="3" type="ORF">C7M84_021879</name>
</gene>
<dbReference type="OrthoDB" id="6337382at2759"/>
<sequence length="291" mass="31909">MKSLRIAQRASRSPAGSANPAGDREVDTAAINTESRGRFLTTFSPVSCVARSSFSISQKMRVVVAILWAVAGAVWALEEDSVGALYDEHFPPLHPNCTQSLTDLLLLRQEVQLKELKQAEQESAGILREMVHVLNDIKGALTQNHTSAVSCPASFRKFGDTCLYLAKDVGVNWAAARLFCQDFGGDLAVFRDANAFAHALGYVKTSAPGKRIDVWVGGTDIAKEGEWRWVSGEDMPRGTPFWGDYNYEREPNELTDANCAILHGHDDYLLHDVSCDRKSHPLCGISPSRTG</sequence>
<dbReference type="EMBL" id="QCYY01000047">
    <property type="protein sequence ID" value="ROT86017.1"/>
    <property type="molecule type" value="Genomic_DNA"/>
</dbReference>
<dbReference type="InterPro" id="IPR050111">
    <property type="entry name" value="C-type_lectin/snaclec_domain"/>
</dbReference>
<reference evidence="3 4" key="1">
    <citation type="submission" date="2018-04" db="EMBL/GenBank/DDBJ databases">
        <authorList>
            <person name="Zhang X."/>
            <person name="Yuan J."/>
            <person name="Li F."/>
            <person name="Xiang J."/>
        </authorList>
    </citation>
    <scope>NUCLEOTIDE SEQUENCE [LARGE SCALE GENOMIC DNA]</scope>
    <source>
        <tissue evidence="3">Muscle</tissue>
    </source>
</reference>
<dbReference type="PROSITE" id="PS50041">
    <property type="entry name" value="C_TYPE_LECTIN_2"/>
    <property type="match status" value="1"/>
</dbReference>
<feature type="domain" description="C-type lectin" evidence="2">
    <location>
        <begin position="158"/>
        <end position="284"/>
    </location>
</feature>
<dbReference type="InterPro" id="IPR016186">
    <property type="entry name" value="C-type_lectin-like/link_sf"/>
</dbReference>
<dbReference type="SUPFAM" id="SSF56436">
    <property type="entry name" value="C-type lectin-like"/>
    <property type="match status" value="1"/>
</dbReference>
<comment type="caution">
    <text evidence="3">The sequence shown here is derived from an EMBL/GenBank/DDBJ whole genome shotgun (WGS) entry which is preliminary data.</text>
</comment>
<evidence type="ECO:0000313" key="3">
    <source>
        <dbReference type="EMBL" id="ROT86017.1"/>
    </source>
</evidence>
<feature type="region of interest" description="Disordered" evidence="1">
    <location>
        <begin position="1"/>
        <end position="25"/>
    </location>
</feature>
<protein>
    <submittedName>
        <fullName evidence="3">Lectin E</fullName>
    </submittedName>
</protein>
<name>A0A423UBF1_PENVA</name>
<dbReference type="InterPro" id="IPR016187">
    <property type="entry name" value="CTDL_fold"/>
</dbReference>
<dbReference type="AlphaFoldDB" id="A0A423UBF1"/>
<dbReference type="InterPro" id="IPR001304">
    <property type="entry name" value="C-type_lectin-like"/>
</dbReference>
<dbReference type="Pfam" id="PF00059">
    <property type="entry name" value="Lectin_C"/>
    <property type="match status" value="1"/>
</dbReference>
<dbReference type="CDD" id="cd00037">
    <property type="entry name" value="CLECT"/>
    <property type="match status" value="1"/>
</dbReference>
<reference evidence="3 4" key="2">
    <citation type="submission" date="2019-01" db="EMBL/GenBank/DDBJ databases">
        <title>The decoding of complex shrimp genome reveals the adaptation for benthos swimmer, frequently molting mechanism and breeding impact on genome.</title>
        <authorList>
            <person name="Sun Y."/>
            <person name="Gao Y."/>
            <person name="Yu Y."/>
        </authorList>
    </citation>
    <scope>NUCLEOTIDE SEQUENCE [LARGE SCALE GENOMIC DNA]</scope>
    <source>
        <tissue evidence="3">Muscle</tissue>
    </source>
</reference>
<dbReference type="Proteomes" id="UP000283509">
    <property type="component" value="Unassembled WGS sequence"/>
</dbReference>
<dbReference type="SMART" id="SM00034">
    <property type="entry name" value="CLECT"/>
    <property type="match status" value="1"/>
</dbReference>
<evidence type="ECO:0000313" key="4">
    <source>
        <dbReference type="Proteomes" id="UP000283509"/>
    </source>
</evidence>
<evidence type="ECO:0000256" key="1">
    <source>
        <dbReference type="SAM" id="MobiDB-lite"/>
    </source>
</evidence>
<organism evidence="3 4">
    <name type="scientific">Penaeus vannamei</name>
    <name type="common">Whiteleg shrimp</name>
    <name type="synonym">Litopenaeus vannamei</name>
    <dbReference type="NCBI Taxonomy" id="6689"/>
    <lineage>
        <taxon>Eukaryota</taxon>
        <taxon>Metazoa</taxon>
        <taxon>Ecdysozoa</taxon>
        <taxon>Arthropoda</taxon>
        <taxon>Crustacea</taxon>
        <taxon>Multicrustacea</taxon>
        <taxon>Malacostraca</taxon>
        <taxon>Eumalacostraca</taxon>
        <taxon>Eucarida</taxon>
        <taxon>Decapoda</taxon>
        <taxon>Dendrobranchiata</taxon>
        <taxon>Penaeoidea</taxon>
        <taxon>Penaeidae</taxon>
        <taxon>Penaeus</taxon>
    </lineage>
</organism>
<keyword evidence="4" id="KW-1185">Reference proteome</keyword>
<proteinExistence type="predicted"/>
<evidence type="ECO:0000259" key="2">
    <source>
        <dbReference type="PROSITE" id="PS50041"/>
    </source>
</evidence>
<dbReference type="Gene3D" id="3.10.100.10">
    <property type="entry name" value="Mannose-Binding Protein A, subunit A"/>
    <property type="match status" value="1"/>
</dbReference>